<feature type="region of interest" description="Disordered" evidence="1">
    <location>
        <begin position="396"/>
        <end position="424"/>
    </location>
</feature>
<feature type="domain" description="AsmA" evidence="2">
    <location>
        <begin position="2"/>
        <end position="604"/>
    </location>
</feature>
<comment type="caution">
    <text evidence="3">The sequence shown here is derived from an EMBL/GenBank/DDBJ whole genome shotgun (WGS) entry which is preliminary data.</text>
</comment>
<dbReference type="PANTHER" id="PTHR30441:SF4">
    <property type="entry name" value="PROTEIN ASMA"/>
    <property type="match status" value="1"/>
</dbReference>
<feature type="region of interest" description="Disordered" evidence="1">
    <location>
        <begin position="131"/>
        <end position="158"/>
    </location>
</feature>
<proteinExistence type="predicted"/>
<name>A0A2J8I6I4_VIBDI</name>
<evidence type="ECO:0000259" key="2">
    <source>
        <dbReference type="Pfam" id="PF05170"/>
    </source>
</evidence>
<dbReference type="RefSeq" id="WP_102965444.1">
    <property type="nucleotide sequence ID" value="NZ_POSK01000002.1"/>
</dbReference>
<feature type="compositionally biased region" description="Low complexity" evidence="1">
    <location>
        <begin position="396"/>
        <end position="412"/>
    </location>
</feature>
<evidence type="ECO:0000313" key="3">
    <source>
        <dbReference type="EMBL" id="PNI06142.1"/>
    </source>
</evidence>
<reference evidence="3 4" key="1">
    <citation type="submission" date="2018-01" db="EMBL/GenBank/DDBJ databases">
        <title>Draft genome sequences of six Vibrio diazotrophicus strains isolated from deep-sea sediments of the Baltic Sea.</title>
        <authorList>
            <person name="Castillo D."/>
            <person name="Vandieken V."/>
            <person name="Chiang O."/>
            <person name="Middelboe M."/>
        </authorList>
    </citation>
    <scope>NUCLEOTIDE SEQUENCE [LARGE SCALE GENOMIC DNA]</scope>
    <source>
        <strain evidence="3 4">60.27F</strain>
    </source>
</reference>
<sequence length="713" mass="76708">MKKLLLLVAVLVVVVLGAVAALVLFVNPNQFKPLIVEQTKKQTGLDLMIEGDIGWKFFPSIGFEIGKTELKNPQGFTNPNMFKVDNVGVDVSVMPLLDKQLVIGNVQLDGAEIYLETLKDGRTNLDSLTKAKTSQEVADTQAPAESKSPSPTPEQTSGVQDWTIQLAGVTVNNALLNIQDRKAGTQTKLYDVQLKVDEFEAEKWTLVSFAAKGRNEQQKNNPQNFAASGNAEVKLSSDFAQYALRNINVDASFSDQANNIESAKLALATFDFDKPNALEFSVKGKAADMMLEAKGSSSLVVNKEITKVAANGFTLEANLQGAALPQSPMKVGMQSDIAFDISKSTLNVVLAKLTANALQFDGKLDVALAHIPKVRFSLHSPDIDVDAFLGNEKAASASSSETASEKPASTETKPATTSKQEVEPDLSALQTLDVAGDITIDKLKANNAKMQNVKADVVVNKGLVTLKSFTANLYQGSVSATALVDTRKTPATYTVKKSVKGVKVQPMLMDVLDNDMLEGTGNIEVNAQGKSLTPTGIQKNLVGTVAINFADGAVNGINVAHLLRTNYAKITGGDVTEADHVKKTDFSAMTATLKLDKGNITTDDLHMQSPALRIRGQGKANYLDETVDFTLSTSVVGSLKGQGGKDVDELRDVTIPVNISGKWSEPKYKLVFDDVLKQKAKKEVDRGIEKLSDKIKDEDTKKAVDSLLKGLFN</sequence>
<dbReference type="Proteomes" id="UP000236449">
    <property type="component" value="Unassembled WGS sequence"/>
</dbReference>
<feature type="compositionally biased region" description="Polar residues" evidence="1">
    <location>
        <begin position="147"/>
        <end position="158"/>
    </location>
</feature>
<organism evidence="3 4">
    <name type="scientific">Vibrio diazotrophicus</name>
    <dbReference type="NCBI Taxonomy" id="685"/>
    <lineage>
        <taxon>Bacteria</taxon>
        <taxon>Pseudomonadati</taxon>
        <taxon>Pseudomonadota</taxon>
        <taxon>Gammaproteobacteria</taxon>
        <taxon>Vibrionales</taxon>
        <taxon>Vibrionaceae</taxon>
        <taxon>Vibrio</taxon>
    </lineage>
</organism>
<dbReference type="AlphaFoldDB" id="A0A2J8I6I4"/>
<dbReference type="OrthoDB" id="9766390at2"/>
<dbReference type="GO" id="GO:0005886">
    <property type="term" value="C:plasma membrane"/>
    <property type="evidence" value="ECO:0007669"/>
    <property type="project" value="TreeGrafter"/>
</dbReference>
<protein>
    <submittedName>
        <fullName evidence="3">AsmA family protein</fullName>
    </submittedName>
</protein>
<dbReference type="Pfam" id="PF05170">
    <property type="entry name" value="AsmA"/>
    <property type="match status" value="1"/>
</dbReference>
<dbReference type="GO" id="GO:0090313">
    <property type="term" value="P:regulation of protein targeting to membrane"/>
    <property type="evidence" value="ECO:0007669"/>
    <property type="project" value="TreeGrafter"/>
</dbReference>
<gene>
    <name evidence="3" type="ORF">C1N32_03855</name>
</gene>
<dbReference type="InterPro" id="IPR052894">
    <property type="entry name" value="AsmA-related"/>
</dbReference>
<dbReference type="InterPro" id="IPR007844">
    <property type="entry name" value="AsmA"/>
</dbReference>
<evidence type="ECO:0000256" key="1">
    <source>
        <dbReference type="SAM" id="MobiDB-lite"/>
    </source>
</evidence>
<dbReference type="PANTHER" id="PTHR30441">
    <property type="entry name" value="DUF748 DOMAIN-CONTAINING PROTEIN"/>
    <property type="match status" value="1"/>
</dbReference>
<accession>A0A2J8I6I4</accession>
<dbReference type="EMBL" id="POSK01000002">
    <property type="protein sequence ID" value="PNI06142.1"/>
    <property type="molecule type" value="Genomic_DNA"/>
</dbReference>
<evidence type="ECO:0000313" key="4">
    <source>
        <dbReference type="Proteomes" id="UP000236449"/>
    </source>
</evidence>